<evidence type="ECO:0000256" key="1">
    <source>
        <dbReference type="SAM" id="SignalP"/>
    </source>
</evidence>
<dbReference type="Pfam" id="PF01345">
    <property type="entry name" value="DUF11"/>
    <property type="match status" value="1"/>
</dbReference>
<dbReference type="NCBIfam" id="TIGR04131">
    <property type="entry name" value="Bac_Flav_CTERM"/>
    <property type="match status" value="1"/>
</dbReference>
<dbReference type="EMBL" id="JBHULB010000006">
    <property type="protein sequence ID" value="MFD2585814.1"/>
    <property type="molecule type" value="Genomic_DNA"/>
</dbReference>
<dbReference type="InterPro" id="IPR000998">
    <property type="entry name" value="MAM_dom"/>
</dbReference>
<organism evidence="3 4">
    <name type="scientific">Croceitalea marina</name>
    <dbReference type="NCBI Taxonomy" id="1775166"/>
    <lineage>
        <taxon>Bacteria</taxon>
        <taxon>Pseudomonadati</taxon>
        <taxon>Bacteroidota</taxon>
        <taxon>Flavobacteriia</taxon>
        <taxon>Flavobacteriales</taxon>
        <taxon>Flavobacteriaceae</taxon>
        <taxon>Croceitalea</taxon>
    </lineage>
</organism>
<feature type="chain" id="PRO_5046519607" evidence="1">
    <location>
        <begin position="21"/>
        <end position="4177"/>
    </location>
</feature>
<keyword evidence="1" id="KW-0732">Signal</keyword>
<dbReference type="Proteomes" id="UP001597526">
    <property type="component" value="Unassembled WGS sequence"/>
</dbReference>
<evidence type="ECO:0000313" key="4">
    <source>
        <dbReference type="Proteomes" id="UP001597526"/>
    </source>
</evidence>
<dbReference type="Pfam" id="PF13585">
    <property type="entry name" value="CHU_C"/>
    <property type="match status" value="1"/>
</dbReference>
<protein>
    <submittedName>
        <fullName evidence="3">T9SS type B sorting domain-containing protein</fullName>
    </submittedName>
</protein>
<evidence type="ECO:0000313" key="3">
    <source>
        <dbReference type="EMBL" id="MFD2585814.1"/>
    </source>
</evidence>
<dbReference type="Pfam" id="PF17517">
    <property type="entry name" value="IgGFc_binding"/>
    <property type="match status" value="1"/>
</dbReference>
<comment type="caution">
    <text evidence="3">The sequence shown here is derived from an EMBL/GenBank/DDBJ whole genome shotgun (WGS) entry which is preliminary data.</text>
</comment>
<feature type="signal peptide" evidence="1">
    <location>
        <begin position="1"/>
        <end position="20"/>
    </location>
</feature>
<proteinExistence type="predicted"/>
<sequence length="4177" mass="443654">MNLKAFLFGFALFISFSATAQLSDLHYLPPLKQGQNNAGIREQAVYLSTPEPTTFAVNVYRGTNATPVATFNISNVSPAVYSMTNGDNNIILVNNANTGVVLTNSGLRFESPSGNKFYVNYRGSSSAQSASLTSKGRIAMGTNFKWGGVPNRGSHPSKSNTLGIMATEDNTTVNLFGYDPDCEFRVGTNRAGITANTHQITLDANESFVYETYIGDTPTQAHEDGWIGASIVSDKDIVISNGSINFGRQVGATNRDAGIDQPVPENRLGKEYVFVRGNGNSNGWTEFPLIIAISDNTQIFVNGSTTPIATINNGDYFEIPSNFYSANVAGANMLVQTSKDVYAYQCMAGATTPYTQGLNFVAPVNCLLPDVMDNIPDIRNMAGTTVTGGMTIIAAVNTPDANIIVNDGNGPVTLPASNPVAGSADWKTFYIPNLNGDVSVASTGPMAVGFFGFNGARGVAGYFSGFDTVPEVTLEIRGGSGCFVGSEIFEATNSNFDAFQWYKDGEIIPGANSPIYTPDGAGEYFLRGTKGPCTYDSNSILGLYCDPDIHIEKTVDNSEIMEGETATFTIRVQNWGVGPLTNLQVTDNIPAGLTLVNAFTITGSFSGNTWDIGTLDGGEVAELELEVRADEIDTLPLLSLTNTATHTQDQTDTNLTADSPSAKIVVHNDFDNDGVKDIVDLDDDNDGIYDEDECETLSFNISGGGSHASSLVTVENYLILDIFSLDNSFNLNLNGTDIAGEIQFQTGAGGNFATFLDGFGYGQDGNPQIYTLTGSEGSPLLRVVINQAGEFELFGTRTSNGILEPMVLTTPAGTFSWNASGNNSITVGQAVVGPTNMSGTLLTAGCDTDNDGFPNHLDLDSDGDGCSDANEFYKDDNADGGDGGEFGTGTPVVDSSDGTVNAASYNQVFAPEILLGNTSEDLGGNDINGQNVSLGQTFNYVLRFQNTGDDNAVNFTIRDVLPNNVTLDNIDVTNAPGTTHVYDPTNQDITFTVPDNLVEIGDPEYTIVITVSIANNCSDFVSACSSTLQNNAYSTYQGEINTSVFTDEGGSSSITACPRTPEVASNSISNDLAGCNQARTVQLCGDNTILTAGSGFTTYNWILDTNGNGVVDGSDTVLNDGDPDGDPSTLLVTNIGDYIVEKSGASGCSDLIERITVERFGTTQTNPIINYFNQVNSDTNADNDLQGEIVTCSIDGDLLPKIFLCGSADEALIQLGITDAQSIVWEKLDETSCSDTGDDCANKNGTCAWNNLQTGDNFTATENGEYRVVINYLNGCFSRFYFDVFKNVLDIDYTSADILCSTPGSIRITNVGAGYGFQLLDATNDNIIVPFSANNGPNFDINTNGTYKVQVVQLNPSDNTPIAGSCIFETEDIGIQERNFSVSLSTTPEDCNQLGTITVQALNALPNYSYELRLDDGSNGGLGSLVSNQPALNDNSYTFSNVNPEDYLVVTRTQDGCFDSQQITVDAIPELTLTAVTSENITCNAGIVNLSPAGGLPSPNYEVAIWSKDGVDLYTDEASVPDSDYQTTSSFLFGYRGTPSTYFPNEDGDYRFIVRDGNGCYAISNAVRVDDLGSLSISASDSGIVCADSATASLTVSVTGGTSPYQYSLDGGANYQNADTFVNLPAGLYTITVMDSSSGTNCVENFDYEIVQPFRLTASPSVIEDASCNPAGALVKILNANGGQAPYAYSFDGGSNFGAISEQNLLPGTYQLVLRDNLGCTFDMDFTVPTNVNDPSFPYTVDYSCNGEGTITINPSNTSDFTYSYALGGTPNTPTTNNVFENVTNGVYTVNIDYTTSIAPGQTILFNENFGAGPTTQIGEIGTDYCYEPQNGTTTNCNRGPAGILVNGEYTVTNFITNPVSFWTNPQDHTGLTDGRFLAIDVSTFSDTGNPQLNNVLWARRNLEVLANREITLDFWAYNLMNLSGAGNNPQVLVEILDNTGTVIYSEVTNEIPKNTGDTDWHQRTITFDPSANTDIDIVFRTNVNSNDGNDLILDDIQAYQLPEVCAETTDITVVVEDGRAFDGAITSFSNITCNSGNDGSITFEVENFDTSFEYQVNGGGFSAPQSTSLITITGLSAGDYDIDVRTTDNLGTNCSVSFSQTLSEPTPVVSSVSLTSQATCTNGATLTASASGGTPNYSYQLEINDGGLMEASYNITSIERPFQNTAIFLNVPENTTGESYVVRVRDTNGCTDVIDNSIVVDGPQPVAFNTVPTACYSGNNDGSIVVNVTSGNGNYEFRLDGGPWTTPSPSTATTHTFSGLANGSYNVEVRDQLGCPVTSNTQTVILSPQLVVDVAVVELSACGDGSITINATGGNGTLVYAIVPANTSPTGFSTTNTLTITEAMAAANPNGYDVYVQDNNGSPAICSFLQEDIILTPVTSLSVNAVPTDPECFDGLGSIEATVGGGTAPYTYTLTDLSTGDGIDYGRSDTNVSASNLTFNGIGVGDYEVTITDVNGCNITSSTSTINNATEITADILPILPANCTSTLESDFGFEFDNVITPTGTVEYSNDGGTTWQSSNELRGTVANPTFSGTEVFPSIRVTLASGSICQRDFDRYIIPFPLDDLDITLSAVIVGCNDLRVTVEGSEGDDTGGYDYTYTDDPANFNTFITDPNVWVNNIPSGTAHTFQNIDPTTPQYPEVPLLVPGRTYVFYVRDGAGCIRQSNVNVNDIPGIGLPIEISTDIRPTCDSAANGAITFNLNPTTSHPSMRWEIYELGNATPIEVSGGGATAINVAYNNSITTTVPLSEGEYYINIIQVDGSNVDSCRGASENAYVPELAPLAGTAVVTRNISCNLPGLISINGISGGGGAPYTYDVSGPVGFTALTGTTNNPVQIPMNSPAGNYTVTLYDQYSCPLVLNTVALTLSPNPTLSVSQDNCESPITVTASGTSATGNLRYAMVAAGKPAPTAFEDNGGVFTNVTPGTYDIYVIDGNGCTNSQSAFVVDPVLSASASLTKLLDCTSNPEAIINIEVLDGSGNYQYSITNTAGATPVAQTATPSNSFDYQAPLPGDYTITIYDTNTPSSTACNRTFVINVPNRVEPIIDPTIVTTDITCIGNNDGTITISTANNAAAPYDFEITSMDGALVNIAPTSTSATSATFTGLAPTTTTAGYIITVTGDVTTNNCSVDSASITLSEPTAITVPAPTIVEFGCSSGNNSNNASITINDIAPFVQGGSGTYVRYEFIEEDDPNTVAVEAPVIVQTGPNATFVETDFAGGVYTINVYDTNGCAGTTTATINPFDELQSASILIDDAISCSNGGEDISIVVVGSVTNHTSHPSNYEFRMLPSGTVQTSNVFTDLQPGSYSFAVTNLSTGCETIITHNIVDPNTFDVTVNKLADVVCFGEDGSIELTFSDTTYTGDYEWEVLNTDGSSTTRTDDEGTFTGSGTTAAISVSGGSFLIRVVQAANPECTQERVVTITTPSAAITLGTIDLIDVGCTNNQGSATINPLGGQAPYNITLTNNTTGTPVTITSVNGHIFENLSAAQYNVSITDALGCTTNFTNAFELLLPDPISGTITATDLVCQGDNDGTVSINLDPRNISTTYRFILNKYDDGSGSNLMQSSTSQTSSSFDNLDGGFYSISVIDAINCTYESAIVQIVEPIETNGMLLTTASLSCSNDASLELTAMGGTAPYEWSVDGSNFNAMNEINGPNTHLFQNVTAGAYQYYIRDGFNCISTISNEIVIDPIEPLTLTLDTTAAVINCNGESTALIEAIADGGLGNYQYGLFADAALVTEIRPYQTSGTFTDLPQGTYFVSVQSEDCETTSMEIRVDEPSPLVINPTITDITCNGADDGSILVDVQGGSGDYQFAISPNLNQFSDENSFNELGPGDYEVIAQDSNGCFELIEFTITEPDTLEMTYTSTPEICAGDEDGTITVTIAGGTAPYSTSLNSNSDGDFEEGRITYEGLPNGTYVVFVRDAMGCTTNEIVEIEAGANLNVVPEVIYECSGDTPTNRLELTFEDPSVTSSLLYGLDTDDPNNMVLEPNFEGMAPGEHYVTIAHANGCINTVTFEVEAFLPLQIIAEQQDINEITALVEGGREGYTYYFNDVDNGEDNKFYITATDTYTVRVVDANGCESITTIFMEFIDIEIPTFFTPDGDGTNDLWLPRNIEQFPNIFIKVYDRYGRQVYELPDNEEGWDGLYNDYDLPTGDYWYLIKLHGENDQREFVGHFTLYR</sequence>
<feature type="domain" description="MAM" evidence="2">
    <location>
        <begin position="1824"/>
        <end position="2008"/>
    </location>
</feature>
<dbReference type="InterPro" id="IPR035234">
    <property type="entry name" value="IgGFc-bd_N"/>
</dbReference>
<dbReference type="Gene3D" id="2.60.40.740">
    <property type="match status" value="1"/>
</dbReference>
<dbReference type="PROSITE" id="PS50060">
    <property type="entry name" value="MAM_2"/>
    <property type="match status" value="1"/>
</dbReference>
<dbReference type="NCBIfam" id="TIGR01451">
    <property type="entry name" value="B_ant_repeat"/>
    <property type="match status" value="2"/>
</dbReference>
<dbReference type="Pfam" id="PF13573">
    <property type="entry name" value="SprB"/>
    <property type="match status" value="6"/>
</dbReference>
<name>A0ABW5MTN3_9FLAO</name>
<dbReference type="Gene3D" id="2.60.120.260">
    <property type="entry name" value="Galactose-binding domain-like"/>
    <property type="match status" value="1"/>
</dbReference>
<keyword evidence="4" id="KW-1185">Reference proteome</keyword>
<evidence type="ECO:0000259" key="2">
    <source>
        <dbReference type="PROSITE" id="PS50060"/>
    </source>
</evidence>
<dbReference type="InterPro" id="IPR047589">
    <property type="entry name" value="DUF11_rpt"/>
</dbReference>
<dbReference type="InterPro" id="IPR026341">
    <property type="entry name" value="T9SS_type_B"/>
</dbReference>
<accession>A0ABW5MTN3</accession>
<dbReference type="InterPro" id="IPR001434">
    <property type="entry name" value="OmcB-like_DUF11"/>
</dbReference>
<dbReference type="InterPro" id="IPR025667">
    <property type="entry name" value="SprB_repeat"/>
</dbReference>
<dbReference type="RefSeq" id="WP_377765317.1">
    <property type="nucleotide sequence ID" value="NZ_JBHULB010000006.1"/>
</dbReference>
<gene>
    <name evidence="3" type="ORF">ACFSQJ_02660</name>
</gene>
<reference evidence="4" key="1">
    <citation type="journal article" date="2019" name="Int. J. Syst. Evol. Microbiol.">
        <title>The Global Catalogue of Microorganisms (GCM) 10K type strain sequencing project: providing services to taxonomists for standard genome sequencing and annotation.</title>
        <authorList>
            <consortium name="The Broad Institute Genomics Platform"/>
            <consortium name="The Broad Institute Genome Sequencing Center for Infectious Disease"/>
            <person name="Wu L."/>
            <person name="Ma J."/>
        </authorList>
    </citation>
    <scope>NUCLEOTIDE SEQUENCE [LARGE SCALE GENOMIC DNA]</scope>
    <source>
        <strain evidence="4">KCTC 52368</strain>
    </source>
</reference>